<evidence type="ECO:0000313" key="1">
    <source>
        <dbReference type="EMBL" id="UUO66368.1"/>
    </source>
</evidence>
<evidence type="ECO:0008006" key="3">
    <source>
        <dbReference type="Google" id="ProtNLM"/>
    </source>
</evidence>
<accession>A0AAE9ND73</accession>
<protein>
    <recommendedName>
        <fullName evidence="3">DUF1134 domain-containing protein</fullName>
    </recommendedName>
</protein>
<sequence>MPRSREMTGAMLRLIGRLVAIVLLAVTVPAAPSLAQAAGHVRVKIVKAGLLVGGGAGTGVLSYRGRSYPFRVTGISLGITAGATAGRLEGWASGIRDVRDFAGTYSSVGGGGALVGGVGGVHLRNDNGVVMILQGPKAGLEMAANLSAIVISLK</sequence>
<organism evidence="1 2">
    <name type="scientific">Bradyrhizobium betae</name>
    <dbReference type="NCBI Taxonomy" id="244734"/>
    <lineage>
        <taxon>Bacteria</taxon>
        <taxon>Pseudomonadati</taxon>
        <taxon>Pseudomonadota</taxon>
        <taxon>Alphaproteobacteria</taxon>
        <taxon>Hyphomicrobiales</taxon>
        <taxon>Nitrobacteraceae</taxon>
        <taxon>Bradyrhizobium</taxon>
    </lineage>
</organism>
<proteinExistence type="predicted"/>
<dbReference type="EMBL" id="CP028989">
    <property type="protein sequence ID" value="UUO66368.1"/>
    <property type="molecule type" value="Genomic_DNA"/>
</dbReference>
<name>A0AAE9ND73_9BRAD</name>
<reference evidence="1" key="1">
    <citation type="submission" date="2018-04" db="EMBL/GenBank/DDBJ databases">
        <title>Genomes of Endosymbiotic and Endophytic Bradyrhizobium Publication status.</title>
        <authorList>
            <person name="Guha S."/>
            <person name="Jorrin B."/>
            <person name="Sarkar M."/>
            <person name="Poole P.S."/>
            <person name="DasGupta M."/>
        </authorList>
    </citation>
    <scope>NUCLEOTIDE SEQUENCE</scope>
    <source>
        <strain evidence="1">WBOS16</strain>
    </source>
</reference>
<evidence type="ECO:0000313" key="2">
    <source>
        <dbReference type="Proteomes" id="UP001058872"/>
    </source>
</evidence>
<gene>
    <name evidence="1" type="ORF">DCM83_14945</name>
</gene>
<dbReference type="AlphaFoldDB" id="A0AAE9ND73"/>
<dbReference type="Proteomes" id="UP001058872">
    <property type="component" value="Chromosome"/>
</dbReference>